<keyword evidence="12" id="KW-1185">Reference proteome</keyword>
<feature type="domain" description="Glucose-6-phosphate dehydrogenase C-terminal" evidence="10">
    <location>
        <begin position="163"/>
        <end position="300"/>
    </location>
</feature>
<evidence type="ECO:0000256" key="4">
    <source>
        <dbReference type="ARBA" id="ARBA00022857"/>
    </source>
</evidence>
<evidence type="ECO:0000256" key="1">
    <source>
        <dbReference type="ARBA" id="ARBA00004937"/>
    </source>
</evidence>
<comment type="caution">
    <text evidence="11">The sequence shown here is derived from an EMBL/GenBank/DDBJ whole genome shotgun (WGS) entry which is preliminary data.</text>
</comment>
<dbReference type="GO" id="GO:0050661">
    <property type="term" value="F:NADP binding"/>
    <property type="evidence" value="ECO:0007669"/>
    <property type="project" value="InterPro"/>
</dbReference>
<keyword evidence="6" id="KW-0119">Carbohydrate metabolism</keyword>
<dbReference type="InterPro" id="IPR022675">
    <property type="entry name" value="G6P_DH_C"/>
</dbReference>
<keyword evidence="5" id="KW-0560">Oxidoreductase</keyword>
<dbReference type="InterPro" id="IPR036291">
    <property type="entry name" value="NAD(P)-bd_dom_sf"/>
</dbReference>
<dbReference type="Pfam" id="PF02781">
    <property type="entry name" value="G6PD_C"/>
    <property type="match status" value="1"/>
</dbReference>
<evidence type="ECO:0000313" key="12">
    <source>
        <dbReference type="Proteomes" id="UP000645828"/>
    </source>
</evidence>
<dbReference type="GO" id="GO:0009051">
    <property type="term" value="P:pentose-phosphate shunt, oxidative branch"/>
    <property type="evidence" value="ECO:0007669"/>
    <property type="project" value="TreeGrafter"/>
</dbReference>
<evidence type="ECO:0000256" key="2">
    <source>
        <dbReference type="ARBA" id="ARBA00013019"/>
    </source>
</evidence>
<gene>
    <name evidence="11" type="ORF">NYPRO_LOCUS9383</name>
</gene>
<evidence type="ECO:0000256" key="3">
    <source>
        <dbReference type="ARBA" id="ARBA00022526"/>
    </source>
</evidence>
<dbReference type="Proteomes" id="UP000645828">
    <property type="component" value="Unassembled WGS sequence"/>
</dbReference>
<dbReference type="Gene3D" id="3.30.360.10">
    <property type="entry name" value="Dihydrodipicolinate Reductase, domain 2"/>
    <property type="match status" value="1"/>
</dbReference>
<comment type="pathway">
    <text evidence="1">Carbohydrate degradation; pentose phosphate pathway; D-ribulose 5-phosphate from D-glucose 6-phosphate (oxidative stage): step 1/3.</text>
</comment>
<evidence type="ECO:0000256" key="7">
    <source>
        <dbReference type="ARBA" id="ARBA00047696"/>
    </source>
</evidence>
<feature type="domain" description="Glucose-6-phosphate dehydrogenase NAD-binding" evidence="9">
    <location>
        <begin position="125"/>
        <end position="160"/>
    </location>
</feature>
<dbReference type="AlphaFoldDB" id="A0A811YII0"/>
<dbReference type="UniPathway" id="UPA00115"/>
<dbReference type="GO" id="GO:0005829">
    <property type="term" value="C:cytosol"/>
    <property type="evidence" value="ECO:0007669"/>
    <property type="project" value="TreeGrafter"/>
</dbReference>
<dbReference type="SUPFAM" id="SSF51735">
    <property type="entry name" value="NAD(P)-binding Rossmann-fold domains"/>
    <property type="match status" value="1"/>
</dbReference>
<dbReference type="PANTHER" id="PTHR23429:SF0">
    <property type="entry name" value="GLUCOSE-6-PHOSPHATE 1-DEHYDROGENASE"/>
    <property type="match status" value="1"/>
</dbReference>
<dbReference type="InterPro" id="IPR001282">
    <property type="entry name" value="G6P_DH"/>
</dbReference>
<dbReference type="GO" id="GO:0004345">
    <property type="term" value="F:glucose-6-phosphate dehydrogenase activity"/>
    <property type="evidence" value="ECO:0007669"/>
    <property type="project" value="UniProtKB-EC"/>
</dbReference>
<proteinExistence type="predicted"/>
<evidence type="ECO:0000256" key="5">
    <source>
        <dbReference type="ARBA" id="ARBA00023002"/>
    </source>
</evidence>
<keyword evidence="4" id="KW-0521">NADP</keyword>
<dbReference type="EC" id="1.1.1.49" evidence="2"/>
<evidence type="ECO:0000256" key="8">
    <source>
        <dbReference type="SAM" id="MobiDB-lite"/>
    </source>
</evidence>
<sequence>MSQRRGRGRGKGRSRLSTKQGERAVQGNAFHQSNTHIFVIMGQDGLLPKDTFIMGSTRSHLSGRPTPEEKPKEFFACNSYVAHQYDNTATYECLNSQPPLLPGLAPLTVYEAVTKNLHDTCMGQKISSKLQRLSNHIFSVFSEDQIYPIDHYLGQGMVQNLSCPIWNQDNFACVILTLKEPFGIKGCRRYFDEFGIIWDVIQNHLLQIVCLVTMKKLVSPDLNDVHQEKFKVSKHISEVQANKVVLDQNVGNPKGEGESTKGYLDDPTVLCGPTTATFGAIVLYVKNKRWDKLPFILSCCASAVWDVASNIFQQQCKHNKAVYIQMMTKNPSMFFKPLDAHEHLILIISHENQMHFQHNPTEADKLMKRVGF</sequence>
<dbReference type="Pfam" id="PF00479">
    <property type="entry name" value="G6PD_N"/>
    <property type="match status" value="1"/>
</dbReference>
<dbReference type="EMBL" id="CAJHUB010000677">
    <property type="protein sequence ID" value="CAD7676588.1"/>
    <property type="molecule type" value="Genomic_DNA"/>
</dbReference>
<dbReference type="PANTHER" id="PTHR23429">
    <property type="entry name" value="GLUCOSE-6-PHOSPHATE 1-DEHYDROGENASE G6PD"/>
    <property type="match status" value="1"/>
</dbReference>
<name>A0A811YII0_NYCPR</name>
<reference evidence="11" key="1">
    <citation type="submission" date="2020-12" db="EMBL/GenBank/DDBJ databases">
        <authorList>
            <consortium name="Molecular Ecology Group"/>
        </authorList>
    </citation>
    <scope>NUCLEOTIDE SEQUENCE</scope>
    <source>
        <strain evidence="11">TBG_1078</strain>
    </source>
</reference>
<evidence type="ECO:0000259" key="10">
    <source>
        <dbReference type="Pfam" id="PF02781"/>
    </source>
</evidence>
<feature type="compositionally biased region" description="Basic residues" evidence="8">
    <location>
        <begin position="1"/>
        <end position="16"/>
    </location>
</feature>
<dbReference type="GO" id="GO:0006006">
    <property type="term" value="P:glucose metabolic process"/>
    <property type="evidence" value="ECO:0007669"/>
    <property type="project" value="UniProtKB-KW"/>
</dbReference>
<dbReference type="SUPFAM" id="SSF55347">
    <property type="entry name" value="Glyceraldehyde-3-phosphate dehydrogenase-like, C-terminal domain"/>
    <property type="match status" value="1"/>
</dbReference>
<organism evidence="11 12">
    <name type="scientific">Nyctereutes procyonoides</name>
    <name type="common">Raccoon dog</name>
    <name type="synonym">Canis procyonoides</name>
    <dbReference type="NCBI Taxonomy" id="34880"/>
    <lineage>
        <taxon>Eukaryota</taxon>
        <taxon>Metazoa</taxon>
        <taxon>Chordata</taxon>
        <taxon>Craniata</taxon>
        <taxon>Vertebrata</taxon>
        <taxon>Euteleostomi</taxon>
        <taxon>Mammalia</taxon>
        <taxon>Eutheria</taxon>
        <taxon>Laurasiatheria</taxon>
        <taxon>Carnivora</taxon>
        <taxon>Caniformia</taxon>
        <taxon>Canidae</taxon>
        <taxon>Nyctereutes</taxon>
    </lineage>
</organism>
<keyword evidence="3" id="KW-0313">Glucose metabolism</keyword>
<dbReference type="InterPro" id="IPR022674">
    <property type="entry name" value="G6P_DH_NAD-bd"/>
</dbReference>
<comment type="catalytic activity">
    <reaction evidence="7">
        <text>D-glucose 6-phosphate + NADP(+) = 6-phospho-D-glucono-1,5-lactone + NADPH + H(+)</text>
        <dbReference type="Rhea" id="RHEA:15841"/>
        <dbReference type="ChEBI" id="CHEBI:15378"/>
        <dbReference type="ChEBI" id="CHEBI:57783"/>
        <dbReference type="ChEBI" id="CHEBI:57955"/>
        <dbReference type="ChEBI" id="CHEBI:58349"/>
        <dbReference type="ChEBI" id="CHEBI:61548"/>
        <dbReference type="EC" id="1.1.1.49"/>
    </reaction>
    <physiologicalReaction direction="left-to-right" evidence="7">
        <dbReference type="Rhea" id="RHEA:15842"/>
    </physiologicalReaction>
</comment>
<evidence type="ECO:0000313" key="11">
    <source>
        <dbReference type="EMBL" id="CAD7676588.1"/>
    </source>
</evidence>
<accession>A0A811YII0</accession>
<evidence type="ECO:0000259" key="9">
    <source>
        <dbReference type="Pfam" id="PF00479"/>
    </source>
</evidence>
<protein>
    <recommendedName>
        <fullName evidence="2">glucose-6-phosphate dehydrogenase (NADP(+))</fullName>
        <ecNumber evidence="2">1.1.1.49</ecNumber>
    </recommendedName>
</protein>
<feature type="region of interest" description="Disordered" evidence="8">
    <location>
        <begin position="1"/>
        <end position="26"/>
    </location>
</feature>
<dbReference type="PRINTS" id="PR00079">
    <property type="entry name" value="G6PDHDRGNASE"/>
</dbReference>
<evidence type="ECO:0000256" key="6">
    <source>
        <dbReference type="ARBA" id="ARBA00023277"/>
    </source>
</evidence>